<evidence type="ECO:0000313" key="1">
    <source>
        <dbReference type="EMBL" id="TWA68280.1"/>
    </source>
</evidence>
<dbReference type="InterPro" id="IPR013785">
    <property type="entry name" value="Aldolase_TIM"/>
</dbReference>
<protein>
    <submittedName>
        <fullName evidence="1">Uncharacterized protein</fullName>
    </submittedName>
</protein>
<reference evidence="1 2" key="1">
    <citation type="submission" date="2019-06" db="EMBL/GenBank/DDBJ databases">
        <title>Genomic Encyclopedia of Type Strains, Phase IV (KMG-V): Genome sequencing to study the core and pangenomes of soil and plant-associated prokaryotes.</title>
        <authorList>
            <person name="Whitman W."/>
        </authorList>
    </citation>
    <scope>NUCLEOTIDE SEQUENCE [LARGE SCALE GENOMIC DNA]</scope>
    <source>
        <strain evidence="1 2">BR 11796</strain>
    </source>
</reference>
<gene>
    <name evidence="1" type="ORF">FBZ82_106407</name>
</gene>
<dbReference type="RefSeq" id="WP_145677021.1">
    <property type="nucleotide sequence ID" value="NZ_VITF01000006.1"/>
</dbReference>
<dbReference type="Proteomes" id="UP000316083">
    <property type="component" value="Unassembled WGS sequence"/>
</dbReference>
<dbReference type="EMBL" id="VITF01000006">
    <property type="protein sequence ID" value="TWA68280.1"/>
    <property type="molecule type" value="Genomic_DNA"/>
</dbReference>
<organism evidence="1 2">
    <name type="scientific">Azospirillum brasilense</name>
    <dbReference type="NCBI Taxonomy" id="192"/>
    <lineage>
        <taxon>Bacteria</taxon>
        <taxon>Pseudomonadati</taxon>
        <taxon>Pseudomonadota</taxon>
        <taxon>Alphaproteobacteria</taxon>
        <taxon>Rhodospirillales</taxon>
        <taxon>Azospirillaceae</taxon>
        <taxon>Azospirillum</taxon>
    </lineage>
</organism>
<dbReference type="AlphaFoldDB" id="A0A560B6L6"/>
<dbReference type="Gene3D" id="3.20.20.70">
    <property type="entry name" value="Aldolase class I"/>
    <property type="match status" value="1"/>
</dbReference>
<accession>A0A560B6L6</accession>
<evidence type="ECO:0000313" key="2">
    <source>
        <dbReference type="Proteomes" id="UP000316083"/>
    </source>
</evidence>
<proteinExistence type="predicted"/>
<name>A0A560B6L6_AZOBR</name>
<sequence length="151" mass="15399">MTSQLPHSRPIRFHSLPHAEAACAVAAELGVPLLLVSAPGAAASAGAGWFAAVVGRAAARSPTVAITALLDCADRPGNALAALTSGIDAVLFTGRADVAERLADIAAQRGARLLTALPAALDLRGVRDPRRACRDWLGGQDDGHVTGHVTE</sequence>
<comment type="caution">
    <text evidence="1">The sequence shown here is derived from an EMBL/GenBank/DDBJ whole genome shotgun (WGS) entry which is preliminary data.</text>
</comment>